<name>E5XUM5_SEGRC</name>
<accession>E5XUM5</accession>
<gene>
    <name evidence="1" type="ORF">HMPREF9336_03197</name>
</gene>
<reference evidence="1 2" key="1">
    <citation type="journal article" date="2011" name="Stand. Genomic Sci.">
        <title>High quality draft genome sequence of Segniliparus rugosus CDC 945(T)= (ATCC BAA-974(T)).</title>
        <authorList>
            <person name="Earl A.M."/>
            <person name="Desjardins C.A."/>
            <person name="Fitzgerald M.G."/>
            <person name="Arachchi H.M."/>
            <person name="Zeng Q."/>
            <person name="Mehta T."/>
            <person name="Griggs A."/>
            <person name="Birren B.W."/>
            <person name="Toney N.C."/>
            <person name="Carr J."/>
            <person name="Posey J."/>
            <person name="Butler W.R."/>
        </authorList>
    </citation>
    <scope>NUCLEOTIDE SEQUENCE [LARGE SCALE GENOMIC DNA]</scope>
    <source>
        <strain evidence="2">ATCC BAA-974 / DSM 45345 / CCUG 50838 / CIP 108380 / JCM 13579 / CDC 945</strain>
    </source>
</reference>
<evidence type="ECO:0000313" key="1">
    <source>
        <dbReference type="EMBL" id="EFV11949.1"/>
    </source>
</evidence>
<dbReference type="AlphaFoldDB" id="E5XUM5"/>
<organism evidence="1 2">
    <name type="scientific">Segniliparus rugosus (strain ATCC BAA-974 / DSM 45345 / CCUG 50838 / CIP 108380 / JCM 13579 / CDC 945)</name>
    <dbReference type="NCBI Taxonomy" id="679197"/>
    <lineage>
        <taxon>Bacteria</taxon>
        <taxon>Bacillati</taxon>
        <taxon>Actinomycetota</taxon>
        <taxon>Actinomycetes</taxon>
        <taxon>Mycobacteriales</taxon>
        <taxon>Segniliparaceae</taxon>
        <taxon>Segniliparus</taxon>
    </lineage>
</organism>
<proteinExistence type="predicted"/>
<sequence length="118" mass="12868">MKTASCAVFNKAIAKAQTANDAFGHAVQDPKRPHGQWNKPMSDAADNAAVILAYVAKDVEDNAIKPQLAPDLADKFKQFVQITRERVTLYGKHAGGDEIDGNAKPYDDISNQLIKICK</sequence>
<keyword evidence="2" id="KW-1185">Reference proteome</keyword>
<dbReference type="STRING" id="679197.HMPREF9336_03197"/>
<dbReference type="HOGENOM" id="CLU_2071496_0_0_11"/>
<comment type="caution">
    <text evidence="1">The sequence shown here is derived from an EMBL/GenBank/DDBJ whole genome shotgun (WGS) entry which is preliminary data.</text>
</comment>
<protein>
    <submittedName>
        <fullName evidence="1">Uncharacterized protein</fullName>
    </submittedName>
</protein>
<evidence type="ECO:0000313" key="2">
    <source>
        <dbReference type="Proteomes" id="UP000004816"/>
    </source>
</evidence>
<dbReference type="EMBL" id="ACZI02000001">
    <property type="protein sequence ID" value="EFV11949.1"/>
    <property type="molecule type" value="Genomic_DNA"/>
</dbReference>
<dbReference type="Proteomes" id="UP000004816">
    <property type="component" value="Unassembled WGS sequence"/>
</dbReference>